<feature type="transmembrane region" description="Helical" evidence="1">
    <location>
        <begin position="43"/>
        <end position="62"/>
    </location>
</feature>
<dbReference type="Proteomes" id="UP000823889">
    <property type="component" value="Unassembled WGS sequence"/>
</dbReference>
<organism evidence="3 4">
    <name type="scientific">Candidatus Paenalcaligenes intestinipullorum</name>
    <dbReference type="NCBI Taxonomy" id="2838718"/>
    <lineage>
        <taxon>Bacteria</taxon>
        <taxon>Pseudomonadati</taxon>
        <taxon>Pseudomonadota</taxon>
        <taxon>Betaproteobacteria</taxon>
        <taxon>Burkholderiales</taxon>
        <taxon>Alcaligenaceae</taxon>
        <taxon>Paenalcaligenes</taxon>
    </lineage>
</organism>
<feature type="transmembrane region" description="Helical" evidence="1">
    <location>
        <begin position="74"/>
        <end position="94"/>
    </location>
</feature>
<evidence type="ECO:0000256" key="1">
    <source>
        <dbReference type="SAM" id="Phobius"/>
    </source>
</evidence>
<keyword evidence="3" id="KW-0813">Transport</keyword>
<dbReference type="AlphaFoldDB" id="A0A9D2U888"/>
<reference evidence="3" key="2">
    <citation type="submission" date="2021-04" db="EMBL/GenBank/DDBJ databases">
        <authorList>
            <person name="Gilroy R."/>
        </authorList>
    </citation>
    <scope>NUCLEOTIDE SEQUENCE</scope>
    <source>
        <strain evidence="3">9264</strain>
    </source>
</reference>
<evidence type="ECO:0000313" key="4">
    <source>
        <dbReference type="Proteomes" id="UP000823889"/>
    </source>
</evidence>
<keyword evidence="1" id="KW-0472">Membrane</keyword>
<name>A0A9D2U888_9BURK</name>
<dbReference type="Gene3D" id="1.10.287.70">
    <property type="match status" value="1"/>
</dbReference>
<gene>
    <name evidence="3" type="ORF">H9906_04985</name>
</gene>
<proteinExistence type="predicted"/>
<keyword evidence="1" id="KW-0812">Transmembrane</keyword>
<accession>A0A9D2U888</accession>
<dbReference type="InterPro" id="IPR013099">
    <property type="entry name" value="K_chnl_dom"/>
</dbReference>
<evidence type="ECO:0000313" key="3">
    <source>
        <dbReference type="EMBL" id="HJD44370.1"/>
    </source>
</evidence>
<keyword evidence="3" id="KW-0407">Ion channel</keyword>
<dbReference type="Pfam" id="PF07885">
    <property type="entry name" value="Ion_trans_2"/>
    <property type="match status" value="1"/>
</dbReference>
<feature type="domain" description="Potassium channel" evidence="2">
    <location>
        <begin position="21"/>
        <end position="95"/>
    </location>
</feature>
<evidence type="ECO:0000259" key="2">
    <source>
        <dbReference type="Pfam" id="PF07885"/>
    </source>
</evidence>
<protein>
    <submittedName>
        <fullName evidence="3">Potassium channel family protein</fullName>
    </submittedName>
</protein>
<feature type="transmembrane region" description="Helical" evidence="1">
    <location>
        <begin position="12"/>
        <end position="31"/>
    </location>
</feature>
<sequence length="112" mass="12472">MAGKGRVTGLFISYMTLLITLCYFLTLMFYFAEYTTNKQVSSYYDALWWAGMTVTTLGPDIIPITALGKISTTALGIVGMTVFPIFTVYITTLVQDYTHHRRAKANTGHGLL</sequence>
<dbReference type="EMBL" id="DWUQ01000101">
    <property type="protein sequence ID" value="HJD44370.1"/>
    <property type="molecule type" value="Genomic_DNA"/>
</dbReference>
<keyword evidence="3" id="KW-0406">Ion transport</keyword>
<reference evidence="3" key="1">
    <citation type="journal article" date="2021" name="PeerJ">
        <title>Extensive microbial diversity within the chicken gut microbiome revealed by metagenomics and culture.</title>
        <authorList>
            <person name="Gilroy R."/>
            <person name="Ravi A."/>
            <person name="Getino M."/>
            <person name="Pursley I."/>
            <person name="Horton D.L."/>
            <person name="Alikhan N.F."/>
            <person name="Baker D."/>
            <person name="Gharbi K."/>
            <person name="Hall N."/>
            <person name="Watson M."/>
            <person name="Adriaenssens E.M."/>
            <person name="Foster-Nyarko E."/>
            <person name="Jarju S."/>
            <person name="Secka A."/>
            <person name="Antonio M."/>
            <person name="Oren A."/>
            <person name="Chaudhuri R.R."/>
            <person name="La Ragione R."/>
            <person name="Hildebrand F."/>
            <person name="Pallen M.J."/>
        </authorList>
    </citation>
    <scope>NUCLEOTIDE SEQUENCE</scope>
    <source>
        <strain evidence="3">9264</strain>
    </source>
</reference>
<dbReference type="SUPFAM" id="SSF81324">
    <property type="entry name" value="Voltage-gated potassium channels"/>
    <property type="match status" value="1"/>
</dbReference>
<dbReference type="GO" id="GO:0034220">
    <property type="term" value="P:monoatomic ion transmembrane transport"/>
    <property type="evidence" value="ECO:0007669"/>
    <property type="project" value="UniProtKB-KW"/>
</dbReference>
<keyword evidence="1" id="KW-1133">Transmembrane helix</keyword>
<comment type="caution">
    <text evidence="3">The sequence shown here is derived from an EMBL/GenBank/DDBJ whole genome shotgun (WGS) entry which is preliminary data.</text>
</comment>